<dbReference type="EMBL" id="FZOF01000020">
    <property type="protein sequence ID" value="SNT30879.1"/>
    <property type="molecule type" value="Genomic_DNA"/>
</dbReference>
<keyword evidence="4" id="KW-1185">Reference proteome</keyword>
<organism evidence="3 4">
    <name type="scientific">Actinacidiphila glaucinigra</name>
    <dbReference type="NCBI Taxonomy" id="235986"/>
    <lineage>
        <taxon>Bacteria</taxon>
        <taxon>Bacillati</taxon>
        <taxon>Actinomycetota</taxon>
        <taxon>Actinomycetes</taxon>
        <taxon>Kitasatosporales</taxon>
        <taxon>Streptomycetaceae</taxon>
        <taxon>Actinacidiphila</taxon>
    </lineage>
</organism>
<accession>A0A239LMI4</accession>
<dbReference type="SMART" id="SM00327">
    <property type="entry name" value="VWA"/>
    <property type="match status" value="1"/>
</dbReference>
<dbReference type="OrthoDB" id="9790469at2"/>
<dbReference type="PANTHER" id="PTHR39338">
    <property type="entry name" value="BLL5662 PROTEIN-RELATED"/>
    <property type="match status" value="1"/>
</dbReference>
<name>A0A239LMI4_9ACTN</name>
<dbReference type="PANTHER" id="PTHR39338:SF6">
    <property type="entry name" value="BLL5662 PROTEIN"/>
    <property type="match status" value="1"/>
</dbReference>
<dbReference type="RefSeq" id="WP_089227054.1">
    <property type="nucleotide sequence ID" value="NZ_FZOF01000020.1"/>
</dbReference>
<dbReference type="SUPFAM" id="SSF53300">
    <property type="entry name" value="vWA-like"/>
    <property type="match status" value="1"/>
</dbReference>
<dbReference type="Pfam" id="PF05762">
    <property type="entry name" value="VWA_CoxE"/>
    <property type="match status" value="1"/>
</dbReference>
<feature type="region of interest" description="Disordered" evidence="1">
    <location>
        <begin position="88"/>
        <end position="118"/>
    </location>
</feature>
<evidence type="ECO:0000256" key="1">
    <source>
        <dbReference type="SAM" id="MobiDB-lite"/>
    </source>
</evidence>
<feature type="domain" description="VWFA" evidence="2">
    <location>
        <begin position="199"/>
        <end position="369"/>
    </location>
</feature>
<proteinExistence type="predicted"/>
<dbReference type="AlphaFoldDB" id="A0A239LMI4"/>
<protein>
    <recommendedName>
        <fullName evidence="2">VWFA domain-containing protein</fullName>
    </recommendedName>
</protein>
<dbReference type="InterPro" id="IPR008912">
    <property type="entry name" value="Uncharacterised_CoxE"/>
</dbReference>
<reference evidence="3 4" key="1">
    <citation type="submission" date="2017-06" db="EMBL/GenBank/DDBJ databases">
        <authorList>
            <person name="Kim H.J."/>
            <person name="Triplett B.A."/>
        </authorList>
    </citation>
    <scope>NUCLEOTIDE SEQUENCE [LARGE SCALE GENOMIC DNA]</scope>
    <source>
        <strain evidence="3 4">CGMCC 4.1858</strain>
    </source>
</reference>
<sequence length="379" mass="40510">MSTVRTVTADGTAGVVGFARALRAAGVPAGPDRVAAFLAALGRLDPGRRRDVYWAGRLTLCGGPDDLERYDRVFAAFFDGERPPRRVRPAVRPVRPPAVPRAEPGERTTEEGGEGPTATALASATEVLRHRDVAVLTAAERAQLNQLLAVFALDGEPRRSSRRRPARRGGVDPRRTVRELLRRGGEPAVLLRRAPARKPRRVVLLLDVSGSMAPYADALLRFAHAAAHGSRGRTPTEVFTLGTRLTRVTREMARRDPDAALAAVGAAVPDWSGGTRLGETLRAFLDRWGARGTARGAVVVLLSDGWERGDPALLAAQMRRLARLAHRVVWANPRKARPGYAPLAAGMAAALPSVDAFVEGHSLGALERLAAVVRGADGA</sequence>
<dbReference type="Proteomes" id="UP000198280">
    <property type="component" value="Unassembled WGS sequence"/>
</dbReference>
<gene>
    <name evidence="3" type="ORF">SAMN05216252_12064</name>
</gene>
<evidence type="ECO:0000259" key="2">
    <source>
        <dbReference type="SMART" id="SM00327"/>
    </source>
</evidence>
<dbReference type="CDD" id="cd00198">
    <property type="entry name" value="vWFA"/>
    <property type="match status" value="1"/>
</dbReference>
<dbReference type="PIRSF" id="PIRSF010256">
    <property type="entry name" value="CoxE_vWa"/>
    <property type="match status" value="1"/>
</dbReference>
<dbReference type="InterPro" id="IPR011195">
    <property type="entry name" value="UCP010256"/>
</dbReference>
<evidence type="ECO:0000313" key="4">
    <source>
        <dbReference type="Proteomes" id="UP000198280"/>
    </source>
</evidence>
<evidence type="ECO:0000313" key="3">
    <source>
        <dbReference type="EMBL" id="SNT30879.1"/>
    </source>
</evidence>
<dbReference type="Gene3D" id="3.40.50.410">
    <property type="entry name" value="von Willebrand factor, type A domain"/>
    <property type="match status" value="1"/>
</dbReference>
<dbReference type="InterPro" id="IPR036465">
    <property type="entry name" value="vWFA_dom_sf"/>
</dbReference>
<dbReference type="InterPro" id="IPR002035">
    <property type="entry name" value="VWF_A"/>
</dbReference>